<evidence type="ECO:0000313" key="1">
    <source>
        <dbReference type="EMBL" id="XCA34091.1"/>
    </source>
</evidence>
<organism evidence="1">
    <name type="scientific">Wolbachia endosymbiont of Oeneis ivallda</name>
    <dbReference type="NCBI Taxonomy" id="3171168"/>
    <lineage>
        <taxon>Bacteria</taxon>
        <taxon>Pseudomonadati</taxon>
        <taxon>Pseudomonadota</taxon>
        <taxon>Alphaproteobacteria</taxon>
        <taxon>Rickettsiales</taxon>
        <taxon>Anaplasmataceae</taxon>
        <taxon>Wolbachieae</taxon>
        <taxon>Wolbachia</taxon>
    </lineage>
</organism>
<protein>
    <recommendedName>
        <fullName evidence="2">Ankyrin repeat protein</fullName>
    </recommendedName>
</protein>
<accession>A0AAU7YJW5</accession>
<evidence type="ECO:0008006" key="2">
    <source>
        <dbReference type="Google" id="ProtNLM"/>
    </source>
</evidence>
<dbReference type="EMBL" id="CP158587">
    <property type="protein sequence ID" value="XCA34091.1"/>
    <property type="molecule type" value="Genomic_DNA"/>
</dbReference>
<dbReference type="AlphaFoldDB" id="A0AAU7YJW5"/>
<name>A0AAU7YJW5_9RICK</name>
<proteinExistence type="predicted"/>
<sequence length="303" mass="34437">MPHISEEKYKRYRELNNLDLNKKLKEAINEQDYNKIRSIISDDELESIDDEIYGALFLNKYPRFPEFLLMLGDSSSSDVVNFFIQHVPSKFLCGEGPRNSLGNIPCIEFIFRYRQDAIPTLLEAVSKSDRDDTIVFGKGLVSSVKKRIENIESNGSPYYRNESCAAYSCSDNPQDYYDAKEAIEEYCTQNGNGDYEIVPDYLFTIKDQPRELKRLFIDIAAAIRSDSLDKVQSGLKAIEASVPKADLRIIDKISTSLSSLIKKAKENVNMARAISDVQANITWPGTFFKENVLCTNSVQKSKN</sequence>
<reference evidence="1" key="1">
    <citation type="submission" date="2024-06" db="EMBL/GenBank/DDBJ databases">
        <title>Genome assembly of the Oeneis chryxus ivallda.</title>
        <authorList>
            <person name="MacDonald Z."/>
            <person name="Shaffer H.B."/>
            <person name="Gillespie T."/>
            <person name="Marimuthu M.P.A."/>
            <person name="Nguyen O."/>
            <person name="Fairbairn C.W."/>
            <person name="Seligmann W.E."/>
            <person name="Escalona M."/>
            <person name="Miller C."/>
            <person name="Toffelmier E."/>
        </authorList>
    </citation>
    <scope>NUCLEOTIDE SEQUENCE</scope>
    <source>
        <strain evidence="1">CCGP_102_HBS-TG_Oc004</strain>
    </source>
</reference>
<gene>
    <name evidence="1" type="ORF">ABS861_01380</name>
</gene>